<dbReference type="Proteomes" id="UP000254040">
    <property type="component" value="Unassembled WGS sequence"/>
</dbReference>
<evidence type="ECO:0000313" key="4">
    <source>
        <dbReference type="Proteomes" id="UP000054985"/>
    </source>
</evidence>
<dbReference type="AlphaFoldDB" id="A0A378JY11"/>
<protein>
    <submittedName>
        <fullName evidence="3">Hydroxyglutarate oxidase</fullName>
    </submittedName>
</protein>
<dbReference type="SUPFAM" id="SSF51905">
    <property type="entry name" value="FAD/NAD(P)-binding domain"/>
    <property type="match status" value="1"/>
</dbReference>
<dbReference type="RefSeq" id="WP_035921238.1">
    <property type="nucleotide sequence ID" value="NZ_CAAAJG010000003.1"/>
</dbReference>
<dbReference type="EMBL" id="UGOG01000001">
    <property type="protein sequence ID" value="STX62372.1"/>
    <property type="molecule type" value="Genomic_DNA"/>
</dbReference>
<evidence type="ECO:0000313" key="2">
    <source>
        <dbReference type="EMBL" id="KTD32275.1"/>
    </source>
</evidence>
<dbReference type="OrthoDB" id="9801699at2"/>
<reference evidence="2 4" key="1">
    <citation type="submission" date="2015-11" db="EMBL/GenBank/DDBJ databases">
        <title>Genomic analysis of 38 Legionella species identifies large and diverse effector repertoires.</title>
        <authorList>
            <person name="Burstein D."/>
            <person name="Amaro F."/>
            <person name="Zusman T."/>
            <person name="Lifshitz Z."/>
            <person name="Cohen O."/>
            <person name="Gilbert J.A."/>
            <person name="Pupko T."/>
            <person name="Shuman H.A."/>
            <person name="Segal G."/>
        </authorList>
    </citation>
    <scope>NUCLEOTIDE SEQUENCE [LARGE SCALE GENOMIC DNA]</scope>
    <source>
        <strain evidence="2 4">ATCC 43877</strain>
    </source>
</reference>
<evidence type="ECO:0000313" key="3">
    <source>
        <dbReference type="EMBL" id="STX62372.1"/>
    </source>
</evidence>
<dbReference type="Gene3D" id="3.50.50.60">
    <property type="entry name" value="FAD/NAD(P)-binding domain"/>
    <property type="match status" value="1"/>
</dbReference>
<gene>
    <name evidence="2" type="ORF">Lmor_2213</name>
    <name evidence="3" type="ORF">NCTC12239_01297</name>
</gene>
<dbReference type="InterPro" id="IPR036188">
    <property type="entry name" value="FAD/NAD-bd_sf"/>
</dbReference>
<accession>A0A378JY11</accession>
<feature type="region of interest" description="Disordered" evidence="1">
    <location>
        <begin position="1"/>
        <end position="20"/>
    </location>
</feature>
<dbReference type="Proteomes" id="UP000054985">
    <property type="component" value="Unassembled WGS sequence"/>
</dbReference>
<name>A0A378JY11_9GAMM</name>
<evidence type="ECO:0000256" key="1">
    <source>
        <dbReference type="SAM" id="MobiDB-lite"/>
    </source>
</evidence>
<reference evidence="3 5" key="2">
    <citation type="submission" date="2018-06" db="EMBL/GenBank/DDBJ databases">
        <authorList>
            <consortium name="Pathogen Informatics"/>
            <person name="Doyle S."/>
        </authorList>
    </citation>
    <scope>NUCLEOTIDE SEQUENCE [LARGE SCALE GENOMIC DNA]</scope>
    <source>
        <strain evidence="3 5">NCTC12239</strain>
    </source>
</reference>
<dbReference type="STRING" id="39962.Lmor_2213"/>
<dbReference type="EMBL" id="LNYN01000029">
    <property type="protein sequence ID" value="KTD32275.1"/>
    <property type="molecule type" value="Genomic_DNA"/>
</dbReference>
<keyword evidence="4" id="KW-1185">Reference proteome</keyword>
<evidence type="ECO:0000313" key="5">
    <source>
        <dbReference type="Proteomes" id="UP000254040"/>
    </source>
</evidence>
<organism evidence="3 5">
    <name type="scientific">Legionella moravica</name>
    <dbReference type="NCBI Taxonomy" id="39962"/>
    <lineage>
        <taxon>Bacteria</taxon>
        <taxon>Pseudomonadati</taxon>
        <taxon>Pseudomonadota</taxon>
        <taxon>Gammaproteobacteria</taxon>
        <taxon>Legionellales</taxon>
        <taxon>Legionellaceae</taxon>
        <taxon>Legionella</taxon>
    </lineage>
</organism>
<proteinExistence type="predicted"/>
<sequence length="103" mass="11535">MPQDEQNQSNPPSQPQSKKADVVIVGGGPIGLAQAWGLKKLNPQLKVVVLEKYEEFQRKHTLVMQHKQLAALIQATQSSDDPRLIALMEQLRKSPNIRTNTLQ</sequence>
<feature type="compositionally biased region" description="Low complexity" evidence="1">
    <location>
        <begin position="1"/>
        <end position="17"/>
    </location>
</feature>